<feature type="domain" description="SH3" evidence="7">
    <location>
        <begin position="83"/>
        <end position="144"/>
    </location>
</feature>
<dbReference type="PROSITE" id="PS50002">
    <property type="entry name" value="SH3"/>
    <property type="match status" value="2"/>
</dbReference>
<dbReference type="Pfam" id="PF14604">
    <property type="entry name" value="SH3_9"/>
    <property type="match status" value="2"/>
</dbReference>
<evidence type="ECO:0000259" key="7">
    <source>
        <dbReference type="PROSITE" id="PS50002"/>
    </source>
</evidence>
<reference evidence="8 9" key="1">
    <citation type="submission" date="2023-08" db="EMBL/GenBank/DDBJ databases">
        <title>A Necator americanus chromosomal reference genome.</title>
        <authorList>
            <person name="Ilik V."/>
            <person name="Petrzelkova K.J."/>
            <person name="Pardy F."/>
            <person name="Fuh T."/>
            <person name="Niatou-Singa F.S."/>
            <person name="Gouil Q."/>
            <person name="Baker L."/>
            <person name="Ritchie M.E."/>
            <person name="Jex A.R."/>
            <person name="Gazzola D."/>
            <person name="Li H."/>
            <person name="Toshio Fujiwara R."/>
            <person name="Zhan B."/>
            <person name="Aroian R.V."/>
            <person name="Pafco B."/>
            <person name="Schwarz E.M."/>
        </authorList>
    </citation>
    <scope>NUCLEOTIDE SEQUENCE [LARGE SCALE GENOMIC DNA]</scope>
    <source>
        <strain evidence="8 9">Aroian</strain>
        <tissue evidence="8">Whole animal</tissue>
    </source>
</reference>
<evidence type="ECO:0000256" key="5">
    <source>
        <dbReference type="PROSITE-ProRule" id="PRU00192"/>
    </source>
</evidence>
<dbReference type="InterPro" id="IPR036028">
    <property type="entry name" value="SH3-like_dom_sf"/>
</dbReference>
<dbReference type="SUPFAM" id="SSF50044">
    <property type="entry name" value="SH3-domain"/>
    <property type="match status" value="2"/>
</dbReference>
<proteinExistence type="predicted"/>
<dbReference type="Proteomes" id="UP001303046">
    <property type="component" value="Unassembled WGS sequence"/>
</dbReference>
<feature type="compositionally biased region" description="Low complexity" evidence="6">
    <location>
        <begin position="317"/>
        <end position="326"/>
    </location>
</feature>
<dbReference type="PANTHER" id="PTHR14167:SF81">
    <property type="entry name" value="ENDOPHILIN-A"/>
    <property type="match status" value="1"/>
</dbReference>
<evidence type="ECO:0000256" key="6">
    <source>
        <dbReference type="SAM" id="MobiDB-lite"/>
    </source>
</evidence>
<evidence type="ECO:0000256" key="3">
    <source>
        <dbReference type="ARBA" id="ARBA00023054"/>
    </source>
</evidence>
<feature type="region of interest" description="Disordered" evidence="6">
    <location>
        <begin position="442"/>
        <end position="512"/>
    </location>
</feature>
<protein>
    <recommendedName>
        <fullName evidence="7">SH3 domain-containing protein</fullName>
    </recommendedName>
</protein>
<comment type="caution">
    <text evidence="8">The sequence shown here is derived from an EMBL/GenBank/DDBJ whole genome shotgun (WGS) entry which is preliminary data.</text>
</comment>
<keyword evidence="2 5" id="KW-0728">SH3 domain</keyword>
<evidence type="ECO:0000256" key="1">
    <source>
        <dbReference type="ARBA" id="ARBA00004170"/>
    </source>
</evidence>
<name>A0ABR1BSH0_NECAM</name>
<dbReference type="EMBL" id="JAVFWL010000001">
    <property type="protein sequence ID" value="KAK6729339.1"/>
    <property type="molecule type" value="Genomic_DNA"/>
</dbReference>
<evidence type="ECO:0000313" key="8">
    <source>
        <dbReference type="EMBL" id="KAK6729339.1"/>
    </source>
</evidence>
<gene>
    <name evidence="8" type="primary">Necator_chrI.g2538</name>
    <name evidence="8" type="ORF">RB195_006410</name>
</gene>
<keyword evidence="9" id="KW-1185">Reference proteome</keyword>
<accession>A0ABR1BSH0</accession>
<keyword evidence="3" id="KW-0175">Coiled coil</keyword>
<keyword evidence="4" id="KW-0472">Membrane</keyword>
<evidence type="ECO:0000313" key="9">
    <source>
        <dbReference type="Proteomes" id="UP001303046"/>
    </source>
</evidence>
<feature type="compositionally biased region" description="Polar residues" evidence="6">
    <location>
        <begin position="500"/>
        <end position="512"/>
    </location>
</feature>
<feature type="compositionally biased region" description="Polar residues" evidence="6">
    <location>
        <begin position="375"/>
        <end position="388"/>
    </location>
</feature>
<comment type="subcellular location">
    <subcellularLocation>
        <location evidence="1">Membrane</location>
        <topology evidence="1">Peripheral membrane protein</topology>
    </subcellularLocation>
</comment>
<feature type="compositionally biased region" description="Polar residues" evidence="6">
    <location>
        <begin position="467"/>
        <end position="476"/>
    </location>
</feature>
<dbReference type="InterPro" id="IPR050384">
    <property type="entry name" value="Endophilin_SH3RF"/>
</dbReference>
<evidence type="ECO:0000256" key="4">
    <source>
        <dbReference type="ARBA" id="ARBA00023136"/>
    </source>
</evidence>
<dbReference type="InterPro" id="IPR001452">
    <property type="entry name" value="SH3_domain"/>
</dbReference>
<feature type="region of interest" description="Disordered" evidence="6">
    <location>
        <begin position="375"/>
        <end position="417"/>
    </location>
</feature>
<dbReference type="SMART" id="SM00326">
    <property type="entry name" value="SH3"/>
    <property type="match status" value="2"/>
</dbReference>
<sequence>MGFGDVLDDSTFLQCMGIFRRITVKRGRVCVDGLIFIMSGAQGDIMVGNVKSLVDRLSKDFSGTRPPLSLHEPRKVLTTKASPPVHHVITTFAYTAAQDDELTLELGDVVEVLEEVEDGWSRGRQLRTGLVGMFPTNFVKPDVASTVTSGREEEKVVIRHTGESDLPEANRRTPSVVGGVNVLSNKIPHIETKDEPRTKEMARVKFEYEPQHSDELRLGEVGQLITIIRKDCGDAGWFEGEISGRRGLFPDNFVEIVQVPINTQSGVIYHPLSAQHSKMIAKPPAVNPAGIIPPAVPAKPLKQKLSESSTSLNGAGTSPPSSNATPSPTPVLPSQVKQHNSAFAAARDRISKDLIVGQPGQVSSKLTKSVIIPSASESSATARPTSTIESEEVSDDIASPLNHVTKTRVRPPGKRPVSMLLIKKKGSMDNLLESPTQLASSDLKERNTFCSPTSPSSASPTSHSATFPQKLSSSATPAKVVPARPPPAEVKKDEKRDYSLENSTPSILPASNNSVEKNFISHTTSETLPSSTSSISHSSVYEFRSLPPKGVPSSSTSTTKLASADAFNKDRRRTFTTGTKPSVSSSAHSSMATSVSSSVDSEWVSRKEYNELLTRIANLETRIAQLEKR</sequence>
<feature type="compositionally biased region" description="Low complexity" evidence="6">
    <location>
        <begin position="451"/>
        <end position="466"/>
    </location>
</feature>
<dbReference type="Gene3D" id="2.30.30.40">
    <property type="entry name" value="SH3 Domains"/>
    <property type="match status" value="2"/>
</dbReference>
<dbReference type="PANTHER" id="PTHR14167">
    <property type="entry name" value="SH3 DOMAIN-CONTAINING"/>
    <property type="match status" value="1"/>
</dbReference>
<organism evidence="8 9">
    <name type="scientific">Necator americanus</name>
    <name type="common">Human hookworm</name>
    <dbReference type="NCBI Taxonomy" id="51031"/>
    <lineage>
        <taxon>Eukaryota</taxon>
        <taxon>Metazoa</taxon>
        <taxon>Ecdysozoa</taxon>
        <taxon>Nematoda</taxon>
        <taxon>Chromadorea</taxon>
        <taxon>Rhabditida</taxon>
        <taxon>Rhabditina</taxon>
        <taxon>Rhabditomorpha</taxon>
        <taxon>Strongyloidea</taxon>
        <taxon>Ancylostomatidae</taxon>
        <taxon>Bunostominae</taxon>
        <taxon>Necator</taxon>
    </lineage>
</organism>
<dbReference type="CDD" id="cd11875">
    <property type="entry name" value="SH3_CD2AP-like_3"/>
    <property type="match status" value="1"/>
</dbReference>
<feature type="region of interest" description="Disordered" evidence="6">
    <location>
        <begin position="300"/>
        <end position="334"/>
    </location>
</feature>
<feature type="compositionally biased region" description="Polar residues" evidence="6">
    <location>
        <begin position="306"/>
        <end position="316"/>
    </location>
</feature>
<feature type="compositionally biased region" description="Basic and acidic residues" evidence="6">
    <location>
        <begin position="489"/>
        <end position="499"/>
    </location>
</feature>
<evidence type="ECO:0000256" key="2">
    <source>
        <dbReference type="ARBA" id="ARBA00022443"/>
    </source>
</evidence>
<feature type="region of interest" description="Disordered" evidence="6">
    <location>
        <begin position="547"/>
        <end position="598"/>
    </location>
</feature>
<feature type="domain" description="SH3" evidence="7">
    <location>
        <begin position="197"/>
        <end position="259"/>
    </location>
</feature>
<feature type="compositionally biased region" description="Low complexity" evidence="6">
    <location>
        <begin position="582"/>
        <end position="598"/>
    </location>
</feature>